<keyword evidence="2 8" id="KW-0808">Transferase</keyword>
<dbReference type="InterPro" id="IPR050267">
    <property type="entry name" value="Anti-sigma-factor_SerPK"/>
</dbReference>
<dbReference type="EMBL" id="JBBNIN010000007">
    <property type="protein sequence ID" value="MEQ2710858.1"/>
    <property type="molecule type" value="Genomic_DNA"/>
</dbReference>
<keyword evidence="6" id="KW-0749">Sporulation</keyword>
<dbReference type="SUPFAM" id="SSF55874">
    <property type="entry name" value="ATPase domain of HSP90 chaperone/DNA topoisomerase II/histidine kinase"/>
    <property type="match status" value="1"/>
</dbReference>
<dbReference type="EC" id="2.7.11.1" evidence="8"/>
<dbReference type="GO" id="GO:0004674">
    <property type="term" value="F:protein serine/threonine kinase activity"/>
    <property type="evidence" value="ECO:0007669"/>
    <property type="project" value="UniProtKB-EC"/>
</dbReference>
<name>A0ABV1IUF5_9FIRM</name>
<dbReference type="Proteomes" id="UP001482154">
    <property type="component" value="Unassembled WGS sequence"/>
</dbReference>
<keyword evidence="4" id="KW-0418">Kinase</keyword>
<dbReference type="InterPro" id="IPR036890">
    <property type="entry name" value="HATPase_C_sf"/>
</dbReference>
<feature type="domain" description="Histidine kinase/HSP90-like ATPase" evidence="7">
    <location>
        <begin position="32"/>
        <end position="136"/>
    </location>
</feature>
<organism evidence="8 9">
    <name type="scientific">Anaerostipes amylophilus</name>
    <dbReference type="NCBI Taxonomy" id="2981779"/>
    <lineage>
        <taxon>Bacteria</taxon>
        <taxon>Bacillati</taxon>
        <taxon>Bacillota</taxon>
        <taxon>Clostridia</taxon>
        <taxon>Lachnospirales</taxon>
        <taxon>Lachnospiraceae</taxon>
        <taxon>Anaerostipes</taxon>
    </lineage>
</organism>
<keyword evidence="5" id="KW-0067">ATP-binding</keyword>
<keyword evidence="3" id="KW-0547">Nucleotide-binding</keyword>
<evidence type="ECO:0000256" key="2">
    <source>
        <dbReference type="ARBA" id="ARBA00022679"/>
    </source>
</evidence>
<dbReference type="RefSeq" id="WP_022374622.1">
    <property type="nucleotide sequence ID" value="NZ_JAOQJG010000002.1"/>
</dbReference>
<evidence type="ECO:0000313" key="8">
    <source>
        <dbReference type="EMBL" id="MEQ2710858.1"/>
    </source>
</evidence>
<evidence type="ECO:0000256" key="5">
    <source>
        <dbReference type="ARBA" id="ARBA00022840"/>
    </source>
</evidence>
<dbReference type="PANTHER" id="PTHR35526:SF3">
    <property type="entry name" value="ANTI-SIGMA-F FACTOR RSBW"/>
    <property type="match status" value="1"/>
</dbReference>
<protein>
    <submittedName>
        <fullName evidence="8">Anti-sigma F factor</fullName>
        <ecNumber evidence="8">2.7.11.1</ecNumber>
    </submittedName>
</protein>
<dbReference type="Pfam" id="PF13581">
    <property type="entry name" value="HATPase_c_2"/>
    <property type="match status" value="1"/>
</dbReference>
<dbReference type="InterPro" id="IPR010194">
    <property type="entry name" value="Anti-sigma_F"/>
</dbReference>
<evidence type="ECO:0000256" key="3">
    <source>
        <dbReference type="ARBA" id="ARBA00022741"/>
    </source>
</evidence>
<evidence type="ECO:0000259" key="7">
    <source>
        <dbReference type="SMART" id="SM00387"/>
    </source>
</evidence>
<accession>A0ABV1IUF5</accession>
<dbReference type="PANTHER" id="PTHR35526">
    <property type="entry name" value="ANTI-SIGMA-F FACTOR RSBW-RELATED"/>
    <property type="match status" value="1"/>
</dbReference>
<evidence type="ECO:0000313" key="9">
    <source>
        <dbReference type="Proteomes" id="UP001482154"/>
    </source>
</evidence>
<dbReference type="NCBIfam" id="TIGR01925">
    <property type="entry name" value="spIIAB"/>
    <property type="match status" value="1"/>
</dbReference>
<gene>
    <name evidence="8" type="primary">spoIIAB</name>
    <name evidence="8" type="ORF">AAAU51_06680</name>
</gene>
<sequence>MLHLEFNSESENEGIARIVTSAYIMRFDPDMEEMEDVKTAVSEAVTNCIVHAYFDENGKIEMDISDKEQIVKIEITDHGIGIPDVKKAMEPMYTTKPEEERTGMGFSFMEAFMDEVHVYSKEGEGTKVIMTKKMGEKNHLNG</sequence>
<reference evidence="8 9" key="1">
    <citation type="submission" date="2024-04" db="EMBL/GenBank/DDBJ databases">
        <title>Human intestinal bacterial collection.</title>
        <authorList>
            <person name="Pauvert C."/>
            <person name="Hitch T.C.A."/>
            <person name="Clavel T."/>
        </authorList>
    </citation>
    <scope>NUCLEOTIDE SEQUENCE [LARGE SCALE GENOMIC DNA]</scope>
    <source>
        <strain evidence="8 9">CLA-AA-H249</strain>
    </source>
</reference>
<dbReference type="Gene3D" id="3.30.565.10">
    <property type="entry name" value="Histidine kinase-like ATPase, C-terminal domain"/>
    <property type="match status" value="1"/>
</dbReference>
<evidence type="ECO:0000256" key="1">
    <source>
        <dbReference type="ARBA" id="ARBA00022527"/>
    </source>
</evidence>
<dbReference type="InterPro" id="IPR003594">
    <property type="entry name" value="HATPase_dom"/>
</dbReference>
<comment type="caution">
    <text evidence="8">The sequence shown here is derived from an EMBL/GenBank/DDBJ whole genome shotgun (WGS) entry which is preliminary data.</text>
</comment>
<evidence type="ECO:0000256" key="6">
    <source>
        <dbReference type="ARBA" id="ARBA00022969"/>
    </source>
</evidence>
<dbReference type="SMART" id="SM00387">
    <property type="entry name" value="HATPase_c"/>
    <property type="match status" value="1"/>
</dbReference>
<keyword evidence="1" id="KW-0723">Serine/threonine-protein kinase</keyword>
<proteinExistence type="predicted"/>
<evidence type="ECO:0000256" key="4">
    <source>
        <dbReference type="ARBA" id="ARBA00022777"/>
    </source>
</evidence>
<keyword evidence="9" id="KW-1185">Reference proteome</keyword>